<organism evidence="7 8">
    <name type="scientific">Petrolisthes manimaculis</name>
    <dbReference type="NCBI Taxonomy" id="1843537"/>
    <lineage>
        <taxon>Eukaryota</taxon>
        <taxon>Metazoa</taxon>
        <taxon>Ecdysozoa</taxon>
        <taxon>Arthropoda</taxon>
        <taxon>Crustacea</taxon>
        <taxon>Multicrustacea</taxon>
        <taxon>Malacostraca</taxon>
        <taxon>Eumalacostraca</taxon>
        <taxon>Eucarida</taxon>
        <taxon>Decapoda</taxon>
        <taxon>Pleocyemata</taxon>
        <taxon>Anomura</taxon>
        <taxon>Galatheoidea</taxon>
        <taxon>Porcellanidae</taxon>
        <taxon>Petrolisthes</taxon>
    </lineage>
</organism>
<feature type="compositionally biased region" description="Pro residues" evidence="4">
    <location>
        <begin position="522"/>
        <end position="532"/>
    </location>
</feature>
<dbReference type="Gene3D" id="3.20.20.80">
    <property type="entry name" value="Glycosidases"/>
    <property type="match status" value="2"/>
</dbReference>
<evidence type="ECO:0000313" key="7">
    <source>
        <dbReference type="EMBL" id="KAK4315435.1"/>
    </source>
</evidence>
<evidence type="ECO:0000256" key="1">
    <source>
        <dbReference type="ARBA" id="ARBA00009121"/>
    </source>
</evidence>
<dbReference type="GO" id="GO:0008061">
    <property type="term" value="F:chitin binding"/>
    <property type="evidence" value="ECO:0007669"/>
    <property type="project" value="UniProtKB-KW"/>
</dbReference>
<feature type="domain" description="Chitin-binding type-2" evidence="5">
    <location>
        <begin position="580"/>
        <end position="635"/>
    </location>
</feature>
<dbReference type="SMART" id="SM00494">
    <property type="entry name" value="ChtBD2"/>
    <property type="match status" value="1"/>
</dbReference>
<feature type="compositionally biased region" description="Pro residues" evidence="4">
    <location>
        <begin position="325"/>
        <end position="360"/>
    </location>
</feature>
<sequence>MVCYYDSLADYRPAKGRYNVQDIPVEQCTHLIYAFALLDSKTLTIKSGDPSLDTNAGNFGRNNYGAFVNLKSRNPQAKELRAAFEPLGLLLTASVAADKDVIDRGYDVVGVSEAMHQLHILAYNRYEPTRVSNHASLFSTPDSNPQFSVDFMVQYWMEKGAPADKMVLGVPLYGRSWTLSGSDISVGAEASGPGSPGPLMAVEGSLSYQEICLAERKDGWTKVTAADGPHLTNGSQWVGYDDVESVTRKAQYVRDKGLGGIMVWDVTMDDFLDSCGQGVNPLISAAVQTLCQGTGNDSPHDPTSSTLTPSTPLPATPAPSSSIPPTTPTPSTPPPTTSTPPTTPSTPPQTTPTPSTPPSTPSSIIPPSTPPPTTPTQSTPPSTPSTPPPTTPSPSTPPPTTPTQSTPPSTPSTPTPTAPSSSTPPPTTPTPSTPPPTTPTPSTPPSTPSSIIPPSTPPPTTPTQSTPLSTPSTPTPTAPSSSTPPPTTPSPSTPPPSSSTPPPTTPSPSTPPPTTPTQSTPPSTPSTPPPTTPTQSTPPSTPSTPPPTTPSPSTPPPSPSTPLPTSTSTTNTTSNSQMDALECQQTGYTSDPASCGHFYRCVGDQPIQFMCPPGLHWRQEVLTCDWPYPGRVCKK</sequence>
<dbReference type="InterPro" id="IPR036508">
    <property type="entry name" value="Chitin-bd_dom_sf"/>
</dbReference>
<dbReference type="Gene3D" id="3.10.50.10">
    <property type="match status" value="1"/>
</dbReference>
<protein>
    <recommendedName>
        <fullName evidence="9">Chitinase</fullName>
    </recommendedName>
</protein>
<feature type="compositionally biased region" description="Low complexity" evidence="4">
    <location>
        <begin position="462"/>
        <end position="472"/>
    </location>
</feature>
<accession>A0AAE1PV50</accession>
<dbReference type="InterPro" id="IPR002557">
    <property type="entry name" value="Chitin-bd_dom"/>
</dbReference>
<dbReference type="InterPro" id="IPR011583">
    <property type="entry name" value="Chitinase_II/V-like_cat"/>
</dbReference>
<dbReference type="GO" id="GO:0004568">
    <property type="term" value="F:chitinase activity"/>
    <property type="evidence" value="ECO:0007669"/>
    <property type="project" value="TreeGrafter"/>
</dbReference>
<comment type="caution">
    <text evidence="7">The sequence shown here is derived from an EMBL/GenBank/DDBJ whole genome shotgun (WGS) entry which is preliminary data.</text>
</comment>
<dbReference type="Proteomes" id="UP001292094">
    <property type="component" value="Unassembled WGS sequence"/>
</dbReference>
<feature type="compositionally biased region" description="Pro residues" evidence="4">
    <location>
        <begin position="381"/>
        <end position="401"/>
    </location>
</feature>
<keyword evidence="3" id="KW-1015">Disulfide bond</keyword>
<dbReference type="SUPFAM" id="SSF57625">
    <property type="entry name" value="Invertebrate chitin-binding proteins"/>
    <property type="match status" value="1"/>
</dbReference>
<keyword evidence="8" id="KW-1185">Reference proteome</keyword>
<dbReference type="EMBL" id="JAWZYT010001114">
    <property type="protein sequence ID" value="KAK4315435.1"/>
    <property type="molecule type" value="Genomic_DNA"/>
</dbReference>
<dbReference type="PANTHER" id="PTHR11177">
    <property type="entry name" value="CHITINASE"/>
    <property type="match status" value="1"/>
</dbReference>
<dbReference type="AlphaFoldDB" id="A0AAE1PV50"/>
<dbReference type="InterPro" id="IPR001223">
    <property type="entry name" value="Glyco_hydro18_cat"/>
</dbReference>
<evidence type="ECO:0000256" key="4">
    <source>
        <dbReference type="SAM" id="MobiDB-lite"/>
    </source>
</evidence>
<dbReference type="GO" id="GO:0006032">
    <property type="term" value="P:chitin catabolic process"/>
    <property type="evidence" value="ECO:0007669"/>
    <property type="project" value="TreeGrafter"/>
</dbReference>
<evidence type="ECO:0008006" key="9">
    <source>
        <dbReference type="Google" id="ProtNLM"/>
    </source>
</evidence>
<dbReference type="PROSITE" id="PS51910">
    <property type="entry name" value="GH18_2"/>
    <property type="match status" value="1"/>
</dbReference>
<reference evidence="7" key="1">
    <citation type="submission" date="2023-11" db="EMBL/GenBank/DDBJ databases">
        <title>Genome assemblies of two species of porcelain crab, Petrolisthes cinctipes and Petrolisthes manimaculis (Anomura: Porcellanidae).</title>
        <authorList>
            <person name="Angst P."/>
        </authorList>
    </citation>
    <scope>NUCLEOTIDE SEQUENCE</scope>
    <source>
        <strain evidence="7">PB745_02</strain>
        <tissue evidence="7">Gill</tissue>
    </source>
</reference>
<evidence type="ECO:0000256" key="3">
    <source>
        <dbReference type="ARBA" id="ARBA00023157"/>
    </source>
</evidence>
<feature type="compositionally biased region" description="Pro residues" evidence="4">
    <location>
        <begin position="408"/>
        <end position="447"/>
    </location>
</feature>
<dbReference type="FunFam" id="3.10.50.10:FF:000001">
    <property type="entry name" value="Chitinase 3-like 1"/>
    <property type="match status" value="1"/>
</dbReference>
<evidence type="ECO:0000256" key="2">
    <source>
        <dbReference type="ARBA" id="ARBA00022669"/>
    </source>
</evidence>
<dbReference type="Gene3D" id="2.170.140.10">
    <property type="entry name" value="Chitin binding domain"/>
    <property type="match status" value="1"/>
</dbReference>
<dbReference type="InterPro" id="IPR050314">
    <property type="entry name" value="Glycosyl_Hydrlase_18"/>
</dbReference>
<evidence type="ECO:0000259" key="6">
    <source>
        <dbReference type="PROSITE" id="PS51910"/>
    </source>
</evidence>
<evidence type="ECO:0000313" key="8">
    <source>
        <dbReference type="Proteomes" id="UP001292094"/>
    </source>
</evidence>
<dbReference type="GO" id="GO:0005576">
    <property type="term" value="C:extracellular region"/>
    <property type="evidence" value="ECO:0007669"/>
    <property type="project" value="InterPro"/>
</dbReference>
<evidence type="ECO:0000259" key="5">
    <source>
        <dbReference type="PROSITE" id="PS50940"/>
    </source>
</evidence>
<feature type="compositionally biased region" description="Pro residues" evidence="4">
    <location>
        <begin position="539"/>
        <end position="562"/>
    </location>
</feature>
<feature type="domain" description="GH18" evidence="6">
    <location>
        <begin position="1"/>
        <end position="293"/>
    </location>
</feature>
<dbReference type="InterPro" id="IPR029070">
    <property type="entry name" value="Chitinase_insertion_sf"/>
</dbReference>
<name>A0AAE1PV50_9EUCA</name>
<gene>
    <name evidence="7" type="ORF">Pmani_013352</name>
</gene>
<dbReference type="Pfam" id="PF00704">
    <property type="entry name" value="Glyco_hydro_18"/>
    <property type="match status" value="1"/>
</dbReference>
<feature type="compositionally biased region" description="Pro residues" evidence="4">
    <location>
        <begin position="473"/>
        <end position="515"/>
    </location>
</feature>
<dbReference type="InterPro" id="IPR017853">
    <property type="entry name" value="GH"/>
</dbReference>
<comment type="similarity">
    <text evidence="1">Belongs to the glycosyl hydrolase 18 family. Chitinase class II subfamily.</text>
</comment>
<dbReference type="Pfam" id="PF01607">
    <property type="entry name" value="CBM_14"/>
    <property type="match status" value="1"/>
</dbReference>
<dbReference type="SMART" id="SM00636">
    <property type="entry name" value="Glyco_18"/>
    <property type="match status" value="1"/>
</dbReference>
<proteinExistence type="inferred from homology"/>
<dbReference type="SUPFAM" id="SSF54556">
    <property type="entry name" value="Chitinase insertion domain"/>
    <property type="match status" value="1"/>
</dbReference>
<dbReference type="GO" id="GO:0005975">
    <property type="term" value="P:carbohydrate metabolic process"/>
    <property type="evidence" value="ECO:0007669"/>
    <property type="project" value="InterPro"/>
</dbReference>
<dbReference type="SUPFAM" id="SSF51445">
    <property type="entry name" value="(Trans)glycosidases"/>
    <property type="match status" value="1"/>
</dbReference>
<keyword evidence="2" id="KW-0147">Chitin-binding</keyword>
<feature type="region of interest" description="Disordered" evidence="4">
    <location>
        <begin position="293"/>
        <end position="576"/>
    </location>
</feature>
<dbReference type="PANTHER" id="PTHR11177:SF317">
    <property type="entry name" value="CHITINASE 12-RELATED"/>
    <property type="match status" value="1"/>
</dbReference>
<dbReference type="PROSITE" id="PS50940">
    <property type="entry name" value="CHIT_BIND_II"/>
    <property type="match status" value="1"/>
</dbReference>